<gene>
    <name evidence="4" type="ORF">HQN60_00760</name>
</gene>
<dbReference type="PANTHER" id="PTHR43420">
    <property type="entry name" value="ACETYLTRANSFERASE"/>
    <property type="match status" value="1"/>
</dbReference>
<dbReference type="Pfam" id="PF00583">
    <property type="entry name" value="Acetyltransf_1"/>
    <property type="match status" value="1"/>
</dbReference>
<dbReference type="InterPro" id="IPR000182">
    <property type="entry name" value="GNAT_dom"/>
</dbReference>
<dbReference type="EMBL" id="CP054143">
    <property type="protein sequence ID" value="QKJ65389.1"/>
    <property type="molecule type" value="Genomic_DNA"/>
</dbReference>
<dbReference type="Gene3D" id="3.40.630.30">
    <property type="match status" value="1"/>
</dbReference>
<protein>
    <submittedName>
        <fullName evidence="4">GNAT family N-acetyltransferase</fullName>
    </submittedName>
</protein>
<evidence type="ECO:0000256" key="1">
    <source>
        <dbReference type="ARBA" id="ARBA00022679"/>
    </source>
</evidence>
<evidence type="ECO:0000313" key="5">
    <source>
        <dbReference type="Proteomes" id="UP000504844"/>
    </source>
</evidence>
<dbReference type="InterPro" id="IPR050680">
    <property type="entry name" value="YpeA/RimI_acetyltransf"/>
</dbReference>
<evidence type="ECO:0000313" key="4">
    <source>
        <dbReference type="EMBL" id="QKJ65389.1"/>
    </source>
</evidence>
<keyword evidence="1 4" id="KW-0808">Transferase</keyword>
<name>A0A6M8SRA1_9NEIS</name>
<dbReference type="PROSITE" id="PS51186">
    <property type="entry name" value="GNAT"/>
    <property type="match status" value="1"/>
</dbReference>
<dbReference type="GO" id="GO:0016747">
    <property type="term" value="F:acyltransferase activity, transferring groups other than amino-acyl groups"/>
    <property type="evidence" value="ECO:0007669"/>
    <property type="project" value="InterPro"/>
</dbReference>
<reference evidence="4 5" key="1">
    <citation type="submission" date="2020-05" db="EMBL/GenBank/DDBJ databases">
        <title>Complete genome sequence of Deefgea sp. D17.</title>
        <authorList>
            <person name="Bae J.-W."/>
            <person name="Han J.E."/>
        </authorList>
    </citation>
    <scope>NUCLEOTIDE SEQUENCE [LARGE SCALE GENOMIC DNA]</scope>
    <source>
        <strain evidence="4 5">D17</strain>
    </source>
</reference>
<dbReference type="PANTHER" id="PTHR43420:SF47">
    <property type="entry name" value="N-ACETYLTRANSFERASE DOMAIN-CONTAINING PROTEIN"/>
    <property type="match status" value="1"/>
</dbReference>
<feature type="domain" description="N-acetyltransferase" evidence="3">
    <location>
        <begin position="54"/>
        <end position="204"/>
    </location>
</feature>
<dbReference type="KEGG" id="dee:HQN60_00760"/>
<organism evidence="4 5">
    <name type="scientific">Deefgea piscis</name>
    <dbReference type="NCBI Taxonomy" id="2739061"/>
    <lineage>
        <taxon>Bacteria</taxon>
        <taxon>Pseudomonadati</taxon>
        <taxon>Pseudomonadota</taxon>
        <taxon>Betaproteobacteria</taxon>
        <taxon>Neisseriales</taxon>
        <taxon>Chitinibacteraceae</taxon>
        <taxon>Deefgea</taxon>
    </lineage>
</organism>
<dbReference type="SUPFAM" id="SSF55729">
    <property type="entry name" value="Acyl-CoA N-acyltransferases (Nat)"/>
    <property type="match status" value="1"/>
</dbReference>
<evidence type="ECO:0000259" key="3">
    <source>
        <dbReference type="PROSITE" id="PS51186"/>
    </source>
</evidence>
<sequence length="217" mass="24563">MVENLTLALPSDAKRAAALIYQSDAPFYDYWFALPPELVVLNLAQLWQAETGSYSYRNAQVLRNSDDELIALVFHYSAGFGAQLQVSDAFEIGALALDLQILQDRQSQLDFLFPHVPKNAWYLRTIAVHPDYRRQHLGERMLAQVCLAARQAGYFSLHVDVDSANTAAVRFYQRYGFEVLVESTVQRLAMFKLPASFRMTKKLNLGHELATADSLND</sequence>
<evidence type="ECO:0000256" key="2">
    <source>
        <dbReference type="ARBA" id="ARBA00023315"/>
    </source>
</evidence>
<keyword evidence="5" id="KW-1185">Reference proteome</keyword>
<dbReference type="AlphaFoldDB" id="A0A6M8SRA1"/>
<dbReference type="InterPro" id="IPR016181">
    <property type="entry name" value="Acyl_CoA_acyltransferase"/>
</dbReference>
<proteinExistence type="predicted"/>
<accession>A0A6M8SRA1</accession>
<dbReference type="RefSeq" id="WP_173531899.1">
    <property type="nucleotide sequence ID" value="NZ_CP054143.1"/>
</dbReference>
<keyword evidence="2" id="KW-0012">Acyltransferase</keyword>
<dbReference type="Proteomes" id="UP000504844">
    <property type="component" value="Chromosome"/>
</dbReference>
<dbReference type="CDD" id="cd04301">
    <property type="entry name" value="NAT_SF"/>
    <property type="match status" value="1"/>
</dbReference>